<keyword evidence="2" id="KW-1185">Reference proteome</keyword>
<organism evidence="1 2">
    <name type="scientific">Elysia crispata</name>
    <name type="common">lettuce slug</name>
    <dbReference type="NCBI Taxonomy" id="231223"/>
    <lineage>
        <taxon>Eukaryota</taxon>
        <taxon>Metazoa</taxon>
        <taxon>Spiralia</taxon>
        <taxon>Lophotrochozoa</taxon>
        <taxon>Mollusca</taxon>
        <taxon>Gastropoda</taxon>
        <taxon>Heterobranchia</taxon>
        <taxon>Euthyneura</taxon>
        <taxon>Panpulmonata</taxon>
        <taxon>Sacoglossa</taxon>
        <taxon>Placobranchoidea</taxon>
        <taxon>Plakobranchidae</taxon>
        <taxon>Elysia</taxon>
    </lineage>
</organism>
<evidence type="ECO:0000313" key="2">
    <source>
        <dbReference type="Proteomes" id="UP001283361"/>
    </source>
</evidence>
<dbReference type="AlphaFoldDB" id="A0AAE0ZIS6"/>
<protein>
    <submittedName>
        <fullName evidence="1">Uncharacterized protein</fullName>
    </submittedName>
</protein>
<comment type="caution">
    <text evidence="1">The sequence shown here is derived from an EMBL/GenBank/DDBJ whole genome shotgun (WGS) entry which is preliminary data.</text>
</comment>
<evidence type="ECO:0000313" key="1">
    <source>
        <dbReference type="EMBL" id="KAK3770209.1"/>
    </source>
</evidence>
<accession>A0AAE0ZIS6</accession>
<sequence length="86" mass="9034">MGIPCAGDANANWLARSSRGPALLGWPQGHSGGTVIGCATVLIERWTSSGRCASAPSSDVHMWISRQSRTIEDVGMGVLLYYEGGV</sequence>
<dbReference type="Proteomes" id="UP001283361">
    <property type="component" value="Unassembled WGS sequence"/>
</dbReference>
<gene>
    <name evidence="1" type="ORF">RRG08_038720</name>
</gene>
<proteinExistence type="predicted"/>
<dbReference type="EMBL" id="JAWDGP010003865">
    <property type="protein sequence ID" value="KAK3770209.1"/>
    <property type="molecule type" value="Genomic_DNA"/>
</dbReference>
<reference evidence="1" key="1">
    <citation type="journal article" date="2023" name="G3 (Bethesda)">
        <title>A reference genome for the long-term kleptoplast-retaining sea slug Elysia crispata morphotype clarki.</title>
        <authorList>
            <person name="Eastman K.E."/>
            <person name="Pendleton A.L."/>
            <person name="Shaikh M.A."/>
            <person name="Suttiyut T."/>
            <person name="Ogas R."/>
            <person name="Tomko P."/>
            <person name="Gavelis G."/>
            <person name="Widhalm J.R."/>
            <person name="Wisecaver J.H."/>
        </authorList>
    </citation>
    <scope>NUCLEOTIDE SEQUENCE</scope>
    <source>
        <strain evidence="1">ECLA1</strain>
    </source>
</reference>
<name>A0AAE0ZIS6_9GAST</name>